<evidence type="ECO:0000313" key="1">
    <source>
        <dbReference type="EMBL" id="CAI6357801.1"/>
    </source>
</evidence>
<reference evidence="1 2" key="1">
    <citation type="submission" date="2023-01" db="EMBL/GenBank/DDBJ databases">
        <authorList>
            <person name="Whitehead M."/>
        </authorList>
    </citation>
    <scope>NUCLEOTIDE SEQUENCE [LARGE SCALE GENOMIC DNA]</scope>
</reference>
<comment type="caution">
    <text evidence="1">The sequence shown here is derived from an EMBL/GenBank/DDBJ whole genome shotgun (WGS) entry which is preliminary data.</text>
</comment>
<name>A0AAV0WQ48_9HEMI</name>
<dbReference type="EMBL" id="CARXXK010000002">
    <property type="protein sequence ID" value="CAI6357801.1"/>
    <property type="molecule type" value="Genomic_DNA"/>
</dbReference>
<keyword evidence="2" id="KW-1185">Reference proteome</keyword>
<protein>
    <submittedName>
        <fullName evidence="1">Uncharacterized protein</fullName>
    </submittedName>
</protein>
<dbReference type="Proteomes" id="UP001160148">
    <property type="component" value="Unassembled WGS sequence"/>
</dbReference>
<dbReference type="AlphaFoldDB" id="A0AAV0WQ48"/>
<evidence type="ECO:0000313" key="2">
    <source>
        <dbReference type="Proteomes" id="UP001160148"/>
    </source>
</evidence>
<proteinExistence type="predicted"/>
<accession>A0AAV0WQ48</accession>
<organism evidence="1 2">
    <name type="scientific">Macrosiphum euphorbiae</name>
    <name type="common">potato aphid</name>
    <dbReference type="NCBI Taxonomy" id="13131"/>
    <lineage>
        <taxon>Eukaryota</taxon>
        <taxon>Metazoa</taxon>
        <taxon>Ecdysozoa</taxon>
        <taxon>Arthropoda</taxon>
        <taxon>Hexapoda</taxon>
        <taxon>Insecta</taxon>
        <taxon>Pterygota</taxon>
        <taxon>Neoptera</taxon>
        <taxon>Paraneoptera</taxon>
        <taxon>Hemiptera</taxon>
        <taxon>Sternorrhyncha</taxon>
        <taxon>Aphidomorpha</taxon>
        <taxon>Aphidoidea</taxon>
        <taxon>Aphididae</taxon>
        <taxon>Macrosiphini</taxon>
        <taxon>Macrosiphum</taxon>
    </lineage>
</organism>
<gene>
    <name evidence="1" type="ORF">MEUPH1_LOCUS13390</name>
</gene>
<sequence>MVHARSFITIYHSSSSSSVGSTRPGIAIYIAVSARLSVSAVTDSFPISSFSSAAAVSCDAILPQRVPIYDCRQPTAVSTYVEQTTPS</sequence>